<comment type="caution">
    <text evidence="3">The sequence shown here is derived from an EMBL/GenBank/DDBJ whole genome shotgun (WGS) entry which is preliminary data.</text>
</comment>
<dbReference type="Proteomes" id="UP000266426">
    <property type="component" value="Unassembled WGS sequence"/>
</dbReference>
<dbReference type="PANTHER" id="PTHR45947:SF3">
    <property type="entry name" value="SULFOQUINOVOSYL TRANSFERASE SQD2"/>
    <property type="match status" value="1"/>
</dbReference>
<sequence length="368" mass="42180">MKKVALIHDWLTGMRGGEKCLELLCGIFPQAEIFTLLHLPGKVSPEIEAHKIHTSYIQKLPGVARKYRYYLPLFPAAIENFDLSDFDLVVSSSHCVAKGVLPGVHARHICYCYTPMRYAWDMRHEYFPLKTMPFFKKITIPLMLSKLRTWDISANSRVDEFIAISEHVAKRIKRNYGRDASVIYPPVDSSFYTLSEQQEDFYLMVSALAPYKKVDLAIEAFNKLGFPLHIIGSGQDEKRLRKMAGDSIVFHGWLPDEQVLQYYQRCRAFIFPGEEDFGITPLEAMCCGKPVVAYKKGGATETVIGYRPGAQEFTGVFFEEQTVDALCQAVLYARKLDFSHVKIREHAVKFDNTQFVHAFKDRFKAYLT</sequence>
<protein>
    <submittedName>
        <fullName evidence="3">Glycosyltransferase family 4 protein</fullName>
    </submittedName>
</protein>
<dbReference type="InterPro" id="IPR028098">
    <property type="entry name" value="Glyco_trans_4-like_N"/>
</dbReference>
<dbReference type="Pfam" id="PF13439">
    <property type="entry name" value="Glyco_transf_4"/>
    <property type="match status" value="1"/>
</dbReference>
<proteinExistence type="predicted"/>
<evidence type="ECO:0000313" key="4">
    <source>
        <dbReference type="Proteomes" id="UP000266426"/>
    </source>
</evidence>
<dbReference type="SUPFAM" id="SSF53756">
    <property type="entry name" value="UDP-Glycosyltransferase/glycogen phosphorylase"/>
    <property type="match status" value="1"/>
</dbReference>
<accession>A0A3A4QZC6</accession>
<dbReference type="PANTHER" id="PTHR45947">
    <property type="entry name" value="SULFOQUINOVOSYL TRANSFERASE SQD2"/>
    <property type="match status" value="1"/>
</dbReference>
<dbReference type="Gene3D" id="3.40.50.2000">
    <property type="entry name" value="Glycogen Phosphorylase B"/>
    <property type="match status" value="2"/>
</dbReference>
<evidence type="ECO:0000259" key="2">
    <source>
        <dbReference type="Pfam" id="PF13439"/>
    </source>
</evidence>
<dbReference type="AlphaFoldDB" id="A0A3A4QZC6"/>
<evidence type="ECO:0000259" key="1">
    <source>
        <dbReference type="Pfam" id="PF00534"/>
    </source>
</evidence>
<dbReference type="InterPro" id="IPR001296">
    <property type="entry name" value="Glyco_trans_1"/>
</dbReference>
<keyword evidence="3" id="KW-0808">Transferase</keyword>
<dbReference type="Pfam" id="PF00534">
    <property type="entry name" value="Glycos_transf_1"/>
    <property type="match status" value="1"/>
</dbReference>
<feature type="domain" description="Glycosyl transferase family 1" evidence="1">
    <location>
        <begin position="195"/>
        <end position="337"/>
    </location>
</feature>
<dbReference type="GO" id="GO:0016757">
    <property type="term" value="F:glycosyltransferase activity"/>
    <property type="evidence" value="ECO:0007669"/>
    <property type="project" value="InterPro"/>
</dbReference>
<evidence type="ECO:0000313" key="3">
    <source>
        <dbReference type="EMBL" id="RJP58079.1"/>
    </source>
</evidence>
<feature type="domain" description="Glycosyltransferase subfamily 4-like N-terminal" evidence="2">
    <location>
        <begin position="58"/>
        <end position="190"/>
    </location>
</feature>
<dbReference type="InterPro" id="IPR050194">
    <property type="entry name" value="Glycosyltransferase_grp1"/>
</dbReference>
<gene>
    <name evidence="3" type="ORF">C4541_08610</name>
</gene>
<dbReference type="EMBL" id="QZJZ01000071">
    <property type="protein sequence ID" value="RJP58079.1"/>
    <property type="molecule type" value="Genomic_DNA"/>
</dbReference>
<reference evidence="3 4" key="1">
    <citation type="journal article" date="2017" name="ISME J.">
        <title>Energy and carbon metabolisms in a deep terrestrial subsurface fluid microbial community.</title>
        <authorList>
            <person name="Momper L."/>
            <person name="Jungbluth S.P."/>
            <person name="Lee M.D."/>
            <person name="Amend J.P."/>
        </authorList>
    </citation>
    <scope>NUCLEOTIDE SEQUENCE [LARGE SCALE GENOMIC DNA]</scope>
    <source>
        <strain evidence="3">SURF_26</strain>
    </source>
</reference>
<name>A0A3A4QZC6_9BACT</name>
<organism evidence="3 4">
    <name type="scientific">Candidatus Auribacter fodinae</name>
    <dbReference type="NCBI Taxonomy" id="2093366"/>
    <lineage>
        <taxon>Bacteria</taxon>
        <taxon>Pseudomonadati</taxon>
        <taxon>Candidatus Auribacterota</taxon>
        <taxon>Candidatus Auribacteria</taxon>
        <taxon>Candidatus Auribacterales</taxon>
        <taxon>Candidatus Auribacteraceae</taxon>
        <taxon>Candidatus Auribacter</taxon>
    </lineage>
</organism>